<comment type="caution">
    <text evidence="4">The sequence shown here is derived from an EMBL/GenBank/DDBJ whole genome shotgun (WGS) entry which is preliminary data.</text>
</comment>
<evidence type="ECO:0000313" key="4">
    <source>
        <dbReference type="EMBL" id="KAF2096620.1"/>
    </source>
</evidence>
<feature type="domain" description="Zn(2)-C6 fungal-type" evidence="3">
    <location>
        <begin position="33"/>
        <end position="62"/>
    </location>
</feature>
<dbReference type="AlphaFoldDB" id="A0A9P4I7U8"/>
<evidence type="ECO:0000259" key="3">
    <source>
        <dbReference type="PROSITE" id="PS50048"/>
    </source>
</evidence>
<evidence type="ECO:0000256" key="2">
    <source>
        <dbReference type="SAM" id="Phobius"/>
    </source>
</evidence>
<organism evidence="4 5">
    <name type="scientific">Rhizodiscina lignyota</name>
    <dbReference type="NCBI Taxonomy" id="1504668"/>
    <lineage>
        <taxon>Eukaryota</taxon>
        <taxon>Fungi</taxon>
        <taxon>Dikarya</taxon>
        <taxon>Ascomycota</taxon>
        <taxon>Pezizomycotina</taxon>
        <taxon>Dothideomycetes</taxon>
        <taxon>Pleosporomycetidae</taxon>
        <taxon>Aulographales</taxon>
        <taxon>Rhizodiscinaceae</taxon>
        <taxon>Rhizodiscina</taxon>
    </lineage>
</organism>
<dbReference type="OrthoDB" id="4685598at2759"/>
<dbReference type="SUPFAM" id="SSF57701">
    <property type="entry name" value="Zn2/Cys6 DNA-binding domain"/>
    <property type="match status" value="1"/>
</dbReference>
<keyword evidence="1" id="KW-0539">Nucleus</keyword>
<sequence>MPEKRSNGEGEGEELELALNPARSYPRKRVAVACEVCRLRKTRCDAKRPCGFCTEAGIECVYRQQNPTERQSAATDILTRIEERLARLEDSLHVARSESANTPGSHKAASNDVSVPYAARSRSYSAWRNYYQQVVAVPSHEFSFRQTAGEAVTARPSIISFHSPYYISYESWDDTSWFYNEELTAEEHLNDVMESYMSQPVHPSARTAWHLQQAFVLNFLHWHPVLDVDVFVEHCKAAQASDYNNDDASTCLTMLAFAIAEMSDAQNSSPPLDPSIDQYLGLHYFRRGCQILEQIKPKTRRSIIVMQCRFLRACYFLLCPRPVLAFDAVSELARDLMHLLSSGWLDHMPTKQKEGFHRVFWTCSVLLHELEAVLKTHPIGLRQFHEVVPLPFTDVEEEDGFFYFFAQASLRKLLADVLDVVGYRVGQVIYAPVVAAELKKQALEWYEHLPVPVRFPVNASPLFDLRKSFLRFQYLAMHTVIYWPSVLQFLETKATRAHEHLQVGEHLRSVQQEAQDCIDNCVLCCEAVEELLMQRHLGFNFAIWASYATMCMLLITYRAPGLGFIPATRNETHIRKAFNSLRPWSHLSVVGRGLERVAAQMQKAHIDVDNASPVKDLPILPT</sequence>
<dbReference type="PANTHER" id="PTHR47785">
    <property type="entry name" value="ZN(II)2CYS6 TRANSCRIPTION FACTOR (EUROFUNG)-RELATED-RELATED"/>
    <property type="match status" value="1"/>
</dbReference>
<keyword evidence="2" id="KW-1133">Transmembrane helix</keyword>
<dbReference type="Pfam" id="PF00172">
    <property type="entry name" value="Zn_clus"/>
    <property type="match status" value="1"/>
</dbReference>
<proteinExistence type="predicted"/>
<reference evidence="4" key="1">
    <citation type="journal article" date="2020" name="Stud. Mycol.">
        <title>101 Dothideomycetes genomes: a test case for predicting lifestyles and emergence of pathogens.</title>
        <authorList>
            <person name="Haridas S."/>
            <person name="Albert R."/>
            <person name="Binder M."/>
            <person name="Bloem J."/>
            <person name="Labutti K."/>
            <person name="Salamov A."/>
            <person name="Andreopoulos B."/>
            <person name="Baker S."/>
            <person name="Barry K."/>
            <person name="Bills G."/>
            <person name="Bluhm B."/>
            <person name="Cannon C."/>
            <person name="Castanera R."/>
            <person name="Culley D."/>
            <person name="Daum C."/>
            <person name="Ezra D."/>
            <person name="Gonzalez J."/>
            <person name="Henrissat B."/>
            <person name="Kuo A."/>
            <person name="Liang C."/>
            <person name="Lipzen A."/>
            <person name="Lutzoni F."/>
            <person name="Magnuson J."/>
            <person name="Mondo S."/>
            <person name="Nolan M."/>
            <person name="Ohm R."/>
            <person name="Pangilinan J."/>
            <person name="Park H.-J."/>
            <person name="Ramirez L."/>
            <person name="Alfaro M."/>
            <person name="Sun H."/>
            <person name="Tritt A."/>
            <person name="Yoshinaga Y."/>
            <person name="Zwiers L.-H."/>
            <person name="Turgeon B."/>
            <person name="Goodwin S."/>
            <person name="Spatafora J."/>
            <person name="Crous P."/>
            <person name="Grigoriev I."/>
        </authorList>
    </citation>
    <scope>NUCLEOTIDE SEQUENCE</scope>
    <source>
        <strain evidence="4">CBS 133067</strain>
    </source>
</reference>
<dbReference type="Proteomes" id="UP000799772">
    <property type="component" value="Unassembled WGS sequence"/>
</dbReference>
<dbReference type="CDD" id="cd12148">
    <property type="entry name" value="fungal_TF_MHR"/>
    <property type="match status" value="1"/>
</dbReference>
<dbReference type="GO" id="GO:0008270">
    <property type="term" value="F:zinc ion binding"/>
    <property type="evidence" value="ECO:0007669"/>
    <property type="project" value="InterPro"/>
</dbReference>
<protein>
    <recommendedName>
        <fullName evidence="3">Zn(2)-C6 fungal-type domain-containing protein</fullName>
    </recommendedName>
</protein>
<evidence type="ECO:0000256" key="1">
    <source>
        <dbReference type="ARBA" id="ARBA00023242"/>
    </source>
</evidence>
<name>A0A9P4I7U8_9PEZI</name>
<dbReference type="PROSITE" id="PS50048">
    <property type="entry name" value="ZN2_CY6_FUNGAL_2"/>
    <property type="match status" value="1"/>
</dbReference>
<keyword evidence="2" id="KW-0472">Membrane</keyword>
<dbReference type="CDD" id="cd00067">
    <property type="entry name" value="GAL4"/>
    <property type="match status" value="1"/>
</dbReference>
<evidence type="ECO:0000313" key="5">
    <source>
        <dbReference type="Proteomes" id="UP000799772"/>
    </source>
</evidence>
<dbReference type="PROSITE" id="PS00463">
    <property type="entry name" value="ZN2_CY6_FUNGAL_1"/>
    <property type="match status" value="1"/>
</dbReference>
<dbReference type="InterPro" id="IPR001138">
    <property type="entry name" value="Zn2Cys6_DnaBD"/>
</dbReference>
<gene>
    <name evidence="4" type="ORF">NA57DRAFT_58523</name>
</gene>
<dbReference type="Gene3D" id="4.10.240.10">
    <property type="entry name" value="Zn(2)-C6 fungal-type DNA-binding domain"/>
    <property type="match status" value="1"/>
</dbReference>
<accession>A0A9P4I7U8</accession>
<keyword evidence="5" id="KW-1185">Reference proteome</keyword>
<dbReference type="InterPro" id="IPR036864">
    <property type="entry name" value="Zn2-C6_fun-type_DNA-bd_sf"/>
</dbReference>
<dbReference type="SMART" id="SM00066">
    <property type="entry name" value="GAL4"/>
    <property type="match status" value="1"/>
</dbReference>
<dbReference type="GO" id="GO:0000981">
    <property type="term" value="F:DNA-binding transcription factor activity, RNA polymerase II-specific"/>
    <property type="evidence" value="ECO:0007669"/>
    <property type="project" value="InterPro"/>
</dbReference>
<dbReference type="InterPro" id="IPR053181">
    <property type="entry name" value="EcdB-like_regulator"/>
</dbReference>
<dbReference type="EMBL" id="ML978129">
    <property type="protein sequence ID" value="KAF2096620.1"/>
    <property type="molecule type" value="Genomic_DNA"/>
</dbReference>
<keyword evidence="2" id="KW-0812">Transmembrane</keyword>
<feature type="transmembrane region" description="Helical" evidence="2">
    <location>
        <begin position="537"/>
        <end position="557"/>
    </location>
</feature>